<dbReference type="AlphaFoldDB" id="A0A384JTT5"/>
<proteinExistence type="predicted"/>
<accession>A0A384JTT5</accession>
<organism evidence="1 2">
    <name type="scientific">Botryotinia fuckeliana (strain B05.10)</name>
    <name type="common">Noble rot fungus</name>
    <name type="synonym">Botrytis cinerea</name>
    <dbReference type="NCBI Taxonomy" id="332648"/>
    <lineage>
        <taxon>Eukaryota</taxon>
        <taxon>Fungi</taxon>
        <taxon>Dikarya</taxon>
        <taxon>Ascomycota</taxon>
        <taxon>Pezizomycotina</taxon>
        <taxon>Leotiomycetes</taxon>
        <taxon>Helotiales</taxon>
        <taxon>Sclerotiniaceae</taxon>
        <taxon>Botrytis</taxon>
    </lineage>
</organism>
<reference evidence="1 2" key="3">
    <citation type="journal article" date="2017" name="Mol. Plant Pathol.">
        <title>A gapless genome sequence of the fungus Botrytis cinerea.</title>
        <authorList>
            <person name="Van Kan J.A."/>
            <person name="Stassen J.H."/>
            <person name="Mosbach A."/>
            <person name="Van Der Lee T.A."/>
            <person name="Faino L."/>
            <person name="Farmer A.D."/>
            <person name="Papasotiriou D.G."/>
            <person name="Zhou S."/>
            <person name="Seidl M.F."/>
            <person name="Cottam E."/>
            <person name="Edel D."/>
            <person name="Hahn M."/>
            <person name="Schwartz D.C."/>
            <person name="Dietrich R.A."/>
            <person name="Widdison S."/>
            <person name="Scalliet G."/>
        </authorList>
    </citation>
    <scope>NUCLEOTIDE SEQUENCE [LARGE SCALE GENOMIC DNA]</scope>
    <source>
        <strain evidence="1 2">B05.10</strain>
    </source>
</reference>
<dbReference type="GeneID" id="5433781"/>
<evidence type="ECO:0000313" key="2">
    <source>
        <dbReference type="Proteomes" id="UP000001798"/>
    </source>
</evidence>
<dbReference type="KEGG" id="bfu:BCIN_09g06780"/>
<keyword evidence="2" id="KW-1185">Reference proteome</keyword>
<reference evidence="1 2" key="2">
    <citation type="journal article" date="2012" name="Eukaryot. Cell">
        <title>Genome update of Botrytis cinerea strains B05.10 and T4.</title>
        <authorList>
            <person name="Staats M."/>
            <person name="van Kan J.A."/>
        </authorList>
    </citation>
    <scope>NUCLEOTIDE SEQUENCE [LARGE SCALE GENOMIC DNA]</scope>
    <source>
        <strain evidence="1 2">B05.10</strain>
    </source>
</reference>
<name>A0A384JTT5_BOTFB</name>
<protein>
    <submittedName>
        <fullName evidence="1">Uncharacterized protein</fullName>
    </submittedName>
</protein>
<gene>
    <name evidence="1" type="ORF">BCIN_09g06780</name>
</gene>
<dbReference type="EMBL" id="CP009813">
    <property type="protein sequence ID" value="ATZ53922.1"/>
    <property type="molecule type" value="Genomic_DNA"/>
</dbReference>
<reference evidence="1 2" key="1">
    <citation type="journal article" date="2011" name="PLoS Genet.">
        <title>Genomic analysis of the necrotrophic fungal pathogens Sclerotinia sclerotiorum and Botrytis cinerea.</title>
        <authorList>
            <person name="Amselem J."/>
            <person name="Cuomo C.A."/>
            <person name="van Kan J.A."/>
            <person name="Viaud M."/>
            <person name="Benito E.P."/>
            <person name="Couloux A."/>
            <person name="Coutinho P.M."/>
            <person name="de Vries R.P."/>
            <person name="Dyer P.S."/>
            <person name="Fillinger S."/>
            <person name="Fournier E."/>
            <person name="Gout L."/>
            <person name="Hahn M."/>
            <person name="Kohn L."/>
            <person name="Lapalu N."/>
            <person name="Plummer K.M."/>
            <person name="Pradier J.M."/>
            <person name="Quevillon E."/>
            <person name="Sharon A."/>
            <person name="Simon A."/>
            <person name="ten Have A."/>
            <person name="Tudzynski B."/>
            <person name="Tudzynski P."/>
            <person name="Wincker P."/>
            <person name="Andrew M."/>
            <person name="Anthouard V."/>
            <person name="Beever R.E."/>
            <person name="Beffa R."/>
            <person name="Benoit I."/>
            <person name="Bouzid O."/>
            <person name="Brault B."/>
            <person name="Chen Z."/>
            <person name="Choquer M."/>
            <person name="Collemare J."/>
            <person name="Cotton P."/>
            <person name="Danchin E.G."/>
            <person name="Da Silva C."/>
            <person name="Gautier A."/>
            <person name="Giraud C."/>
            <person name="Giraud T."/>
            <person name="Gonzalez C."/>
            <person name="Grossetete S."/>
            <person name="Guldener U."/>
            <person name="Henrissat B."/>
            <person name="Howlett B.J."/>
            <person name="Kodira C."/>
            <person name="Kretschmer M."/>
            <person name="Lappartient A."/>
            <person name="Leroch M."/>
            <person name="Levis C."/>
            <person name="Mauceli E."/>
            <person name="Neuveglise C."/>
            <person name="Oeser B."/>
            <person name="Pearson M."/>
            <person name="Poulain J."/>
            <person name="Poussereau N."/>
            <person name="Quesneville H."/>
            <person name="Rascle C."/>
            <person name="Schumacher J."/>
            <person name="Segurens B."/>
            <person name="Sexton A."/>
            <person name="Silva E."/>
            <person name="Sirven C."/>
            <person name="Soanes D.M."/>
            <person name="Talbot N.J."/>
            <person name="Templeton M."/>
            <person name="Yandava C."/>
            <person name="Yarden O."/>
            <person name="Zeng Q."/>
            <person name="Rollins J.A."/>
            <person name="Lebrun M.H."/>
            <person name="Dickman M."/>
        </authorList>
    </citation>
    <scope>NUCLEOTIDE SEQUENCE [LARGE SCALE GENOMIC DNA]</scope>
    <source>
        <strain evidence="1 2">B05.10</strain>
    </source>
</reference>
<sequence>MRPSPLSTKTKMEAKKPNVEIKPCDPAILQGRTIGEILPDYQRITREFIDETYPSMSDEELLDLPSSLRVKGDLDQARVLWAFPTGSLSPGVAGQAMMRVMYHDVRFNSDSTVVSTLRLAAHGLLHEASVRDPLNTNWVELMSRVLDHPVGEVDELFYLE</sequence>
<dbReference type="OrthoDB" id="10513513at2759"/>
<dbReference type="Proteomes" id="UP000001798">
    <property type="component" value="Chromosome 9"/>
</dbReference>
<dbReference type="VEuPathDB" id="FungiDB:Bcin09g06780"/>
<dbReference type="RefSeq" id="XP_024551116.1">
    <property type="nucleotide sequence ID" value="XM_024695322.1"/>
</dbReference>
<evidence type="ECO:0000313" key="1">
    <source>
        <dbReference type="EMBL" id="ATZ53922.1"/>
    </source>
</evidence>